<sequence length="271" mass="30569">MKPLMLAAGLCIALVNVWVLGKLAINRFVGEVKTLRLTERELVMRQQGIDNSVRSLSLVWQGNQAADYMGIGYSSARVRLDADSYQRLRGNETLCEAAFKHRQAWVLLQYGGDAFAGLLEQYEARVATLEDKLGTNNVVDENDQNRLKRARKNLLSQQQGGSRLVAVDVARERAMLKRQAEQLSRPYLILPVTYYPINKCESTDVMVAAKGNREYYLAQPYASALGASYQSRAYRDVWQKPRYQVDLAFGSLNLPWVQSLSHCQNGCELAE</sequence>
<name>A0ABU4RX81_9GAMM</name>
<comment type="caution">
    <text evidence="1">The sequence shown here is derived from an EMBL/GenBank/DDBJ whole genome shotgun (WGS) entry which is preliminary data.</text>
</comment>
<evidence type="ECO:0000313" key="2">
    <source>
        <dbReference type="Proteomes" id="UP001273505"/>
    </source>
</evidence>
<accession>A0ABU4RX81</accession>
<gene>
    <name evidence="1" type="ORF">SCD92_05430</name>
</gene>
<organism evidence="1 2">
    <name type="scientific">Gilvimarinus gilvus</name>
    <dbReference type="NCBI Taxonomy" id="3058038"/>
    <lineage>
        <taxon>Bacteria</taxon>
        <taxon>Pseudomonadati</taxon>
        <taxon>Pseudomonadota</taxon>
        <taxon>Gammaproteobacteria</taxon>
        <taxon>Cellvibrionales</taxon>
        <taxon>Cellvibrionaceae</taxon>
        <taxon>Gilvimarinus</taxon>
    </lineage>
</organism>
<dbReference type="RefSeq" id="WP_302724006.1">
    <property type="nucleotide sequence ID" value="NZ_JAULRU010000731.1"/>
</dbReference>
<keyword evidence="2" id="KW-1185">Reference proteome</keyword>
<dbReference type="InterPro" id="IPR032249">
    <property type="entry name" value="DUF4824"/>
</dbReference>
<reference evidence="1 2" key="1">
    <citation type="submission" date="2023-11" db="EMBL/GenBank/DDBJ databases">
        <title>Gilvimarinus fulvus sp. nov., isolated from the surface of Kelp.</title>
        <authorList>
            <person name="Sun Y.Y."/>
            <person name="Gong Y."/>
            <person name="Du Z.J."/>
        </authorList>
    </citation>
    <scope>NUCLEOTIDE SEQUENCE [LARGE SCALE GENOMIC DNA]</scope>
    <source>
        <strain evidence="1 2">SDUM040013</strain>
    </source>
</reference>
<evidence type="ECO:0000313" key="1">
    <source>
        <dbReference type="EMBL" id="MDX6848792.1"/>
    </source>
</evidence>
<protein>
    <submittedName>
        <fullName evidence="1">DUF4824 family protein</fullName>
    </submittedName>
</protein>
<dbReference type="Pfam" id="PF16106">
    <property type="entry name" value="DUF4824"/>
    <property type="match status" value="1"/>
</dbReference>
<proteinExistence type="predicted"/>
<dbReference type="Proteomes" id="UP001273505">
    <property type="component" value="Unassembled WGS sequence"/>
</dbReference>
<dbReference type="EMBL" id="JAXAFO010000006">
    <property type="protein sequence ID" value="MDX6848792.1"/>
    <property type="molecule type" value="Genomic_DNA"/>
</dbReference>